<keyword evidence="11" id="KW-0282">Flagellum</keyword>
<dbReference type="Pfam" id="PF06429">
    <property type="entry name" value="Flg_bbr_C"/>
    <property type="match status" value="1"/>
</dbReference>
<keyword evidence="5 7" id="KW-0964">Secreted</keyword>
<evidence type="ECO:0000256" key="6">
    <source>
        <dbReference type="ARBA" id="ARBA00023143"/>
    </source>
</evidence>
<dbReference type="GO" id="GO:0005198">
    <property type="term" value="F:structural molecule activity"/>
    <property type="evidence" value="ECO:0007669"/>
    <property type="project" value="UniProtKB-UniRule"/>
</dbReference>
<proteinExistence type="inferred from homology"/>
<evidence type="ECO:0000313" key="11">
    <source>
        <dbReference type="EMBL" id="HFK96739.1"/>
    </source>
</evidence>
<evidence type="ECO:0000256" key="1">
    <source>
        <dbReference type="ARBA" id="ARBA00004365"/>
    </source>
</evidence>
<keyword evidence="6 7" id="KW-0975">Bacterial flagellum</keyword>
<dbReference type="GO" id="GO:0005576">
    <property type="term" value="C:extracellular region"/>
    <property type="evidence" value="ECO:0007669"/>
    <property type="project" value="UniProtKB-SubCell"/>
</dbReference>
<dbReference type="InterPro" id="IPR002371">
    <property type="entry name" value="FlgK"/>
</dbReference>
<gene>
    <name evidence="7 11" type="primary">flgK</name>
    <name evidence="11" type="ORF">ENS06_05365</name>
</gene>
<comment type="similarity">
    <text evidence="3 7">Belongs to the flagella basal body rod proteins family.</text>
</comment>
<dbReference type="Pfam" id="PF22638">
    <property type="entry name" value="FlgK_D1"/>
    <property type="match status" value="1"/>
</dbReference>
<dbReference type="InterPro" id="IPR053927">
    <property type="entry name" value="FlgK_helical"/>
</dbReference>
<feature type="region of interest" description="Disordered" evidence="8">
    <location>
        <begin position="1"/>
        <end position="61"/>
    </location>
</feature>
<evidence type="ECO:0000256" key="4">
    <source>
        <dbReference type="ARBA" id="ARBA00016244"/>
    </source>
</evidence>
<dbReference type="SUPFAM" id="SSF64518">
    <property type="entry name" value="Phase 1 flagellin"/>
    <property type="match status" value="1"/>
</dbReference>
<evidence type="ECO:0000256" key="7">
    <source>
        <dbReference type="RuleBase" id="RU362065"/>
    </source>
</evidence>
<evidence type="ECO:0000259" key="9">
    <source>
        <dbReference type="Pfam" id="PF06429"/>
    </source>
</evidence>
<evidence type="ECO:0000256" key="3">
    <source>
        <dbReference type="ARBA" id="ARBA00009677"/>
    </source>
</evidence>
<sequence length="514" mass="55510">MGRSQGDPQANRSPQRRQRPIHRRSSARSPGTPFHDGPPNIRPCGSKGLAGPQGLRPQHGGVTMAGLNAALEIGKNALLNAQVQIQTTSHNVANAENPNYSRQKAPTVTQGAILGRAGWIGAGARLDRIVQQRDTFLEGRYLEASSQSAYYGTLERILTAAETSLSDNGDTGLYAALKDFWNAWNALAQNPEGAVEKAVVVECGRTLCTGLNQTAAQLTQHREGIVTELEDNVSAVNGLLQKIRDLNQQIQRSETPSFMANDLRDQRFQALHELSQYVRFTTQEGTGGTLNVFLEDGTPLVLFSEYAAELKITGDVNALTIQISDSDQIVAQFDAAAADKVSENLHGSTGALLTALGTVQSWHDSLDTFASTLVTRFEELYEDLEIPGAFFDPEAPTAAAIRLTDDPLSSPSNALARAALSLESEPMEPLGNLSPGQYLTQLSQDVGLSVQSASTQHLLQDSLAQQLDAQRQSVSGVSLDEEMVELIKHQQLYQAAAKLIQQTAEMIQTAINMV</sequence>
<protein>
    <recommendedName>
        <fullName evidence="4 7">Flagellar hook-associated protein 1</fullName>
        <shortName evidence="7">HAP1</shortName>
    </recommendedName>
</protein>
<feature type="compositionally biased region" description="Basic residues" evidence="8">
    <location>
        <begin position="14"/>
        <end position="26"/>
    </location>
</feature>
<feature type="domain" description="Flagellar basal-body/hook protein C-terminal" evidence="9">
    <location>
        <begin position="473"/>
        <end position="513"/>
    </location>
</feature>
<organism evidence="11">
    <name type="scientific">Desulfacinum infernum</name>
    <dbReference type="NCBI Taxonomy" id="35837"/>
    <lineage>
        <taxon>Bacteria</taxon>
        <taxon>Pseudomonadati</taxon>
        <taxon>Thermodesulfobacteriota</taxon>
        <taxon>Syntrophobacteria</taxon>
        <taxon>Syntrophobacterales</taxon>
        <taxon>Syntrophobacteraceae</taxon>
        <taxon>Desulfacinum</taxon>
    </lineage>
</organism>
<reference evidence="11" key="1">
    <citation type="journal article" date="2020" name="mSystems">
        <title>Genome- and Community-Level Interaction Insights into Carbon Utilization and Element Cycling Functions of Hydrothermarchaeota in Hydrothermal Sediment.</title>
        <authorList>
            <person name="Zhou Z."/>
            <person name="Liu Y."/>
            <person name="Xu W."/>
            <person name="Pan J."/>
            <person name="Luo Z.H."/>
            <person name="Li M."/>
        </authorList>
    </citation>
    <scope>NUCLEOTIDE SEQUENCE [LARGE SCALE GENOMIC DNA]</scope>
    <source>
        <strain evidence="11">SpSt-456</strain>
    </source>
</reference>
<evidence type="ECO:0000259" key="10">
    <source>
        <dbReference type="Pfam" id="PF22638"/>
    </source>
</evidence>
<dbReference type="EMBL" id="DSTK01000013">
    <property type="protein sequence ID" value="HFK96739.1"/>
    <property type="molecule type" value="Genomic_DNA"/>
</dbReference>
<feature type="domain" description="Flagellar hook-associated protein FlgK helical" evidence="10">
    <location>
        <begin position="160"/>
        <end position="380"/>
    </location>
</feature>
<dbReference type="InterPro" id="IPR010930">
    <property type="entry name" value="Flg_bb/hook_C_dom"/>
</dbReference>
<evidence type="ECO:0000256" key="8">
    <source>
        <dbReference type="SAM" id="MobiDB-lite"/>
    </source>
</evidence>
<accession>A0A832A4S1</accession>
<name>A0A832A4S1_9BACT</name>
<dbReference type="GO" id="GO:0044780">
    <property type="term" value="P:bacterial-type flagellum assembly"/>
    <property type="evidence" value="ECO:0007669"/>
    <property type="project" value="InterPro"/>
</dbReference>
<comment type="subcellular location">
    <subcellularLocation>
        <location evidence="1 7">Bacterial flagellum</location>
    </subcellularLocation>
    <subcellularLocation>
        <location evidence="2 7">Secreted</location>
    </subcellularLocation>
</comment>
<dbReference type="GO" id="GO:0009424">
    <property type="term" value="C:bacterial-type flagellum hook"/>
    <property type="evidence" value="ECO:0007669"/>
    <property type="project" value="UniProtKB-UniRule"/>
</dbReference>
<dbReference type="PANTHER" id="PTHR30033:SF1">
    <property type="entry name" value="FLAGELLAR HOOK-ASSOCIATED PROTEIN 1"/>
    <property type="match status" value="1"/>
</dbReference>
<keyword evidence="11" id="KW-0969">Cilium</keyword>
<feature type="compositionally biased region" description="Polar residues" evidence="8">
    <location>
        <begin position="1"/>
        <end position="13"/>
    </location>
</feature>
<dbReference type="PRINTS" id="PR01005">
    <property type="entry name" value="FLGHOOKAP1"/>
</dbReference>
<evidence type="ECO:0000256" key="5">
    <source>
        <dbReference type="ARBA" id="ARBA00022525"/>
    </source>
</evidence>
<dbReference type="PANTHER" id="PTHR30033">
    <property type="entry name" value="FLAGELLAR HOOK-ASSOCIATED PROTEIN 1"/>
    <property type="match status" value="1"/>
</dbReference>
<keyword evidence="11" id="KW-0966">Cell projection</keyword>
<evidence type="ECO:0000256" key="2">
    <source>
        <dbReference type="ARBA" id="ARBA00004613"/>
    </source>
</evidence>
<dbReference type="AlphaFoldDB" id="A0A832A4S1"/>
<comment type="caution">
    <text evidence="11">The sequence shown here is derived from an EMBL/GenBank/DDBJ whole genome shotgun (WGS) entry which is preliminary data.</text>
</comment>
<dbReference type="NCBIfam" id="TIGR02492">
    <property type="entry name" value="flgK_ends"/>
    <property type="match status" value="1"/>
</dbReference>